<dbReference type="EMBL" id="UYRW01001570">
    <property type="protein sequence ID" value="VDK78681.1"/>
    <property type="molecule type" value="Genomic_DNA"/>
</dbReference>
<proteinExistence type="inferred from homology"/>
<name>A0A182EC78_ONCOC</name>
<dbReference type="PANTHER" id="PTHR22914">
    <property type="entry name" value="CHITIN SYNTHASE"/>
    <property type="match status" value="1"/>
</dbReference>
<dbReference type="PANTHER" id="PTHR22914:SF12">
    <property type="entry name" value="CHITIN SYNTHASE CHS-1"/>
    <property type="match status" value="1"/>
</dbReference>
<reference evidence="15 16" key="2">
    <citation type="submission" date="2018-08" db="EMBL/GenBank/DDBJ databases">
        <authorList>
            <person name="Laetsch R D."/>
            <person name="Stevens L."/>
            <person name="Kumar S."/>
            <person name="Blaxter L. M."/>
        </authorList>
    </citation>
    <scope>NUCLEOTIDE SEQUENCE [LARGE SCALE GENOMIC DNA]</scope>
</reference>
<evidence type="ECO:0000256" key="6">
    <source>
        <dbReference type="ARBA" id="ARBA00022692"/>
    </source>
</evidence>
<evidence type="ECO:0000256" key="5">
    <source>
        <dbReference type="ARBA" id="ARBA00022679"/>
    </source>
</evidence>
<evidence type="ECO:0000313" key="16">
    <source>
        <dbReference type="Proteomes" id="UP000271087"/>
    </source>
</evidence>
<keyword evidence="4" id="KW-0328">Glycosyltransferase</keyword>
<comment type="similarity">
    <text evidence="11">Belongs to the chitin synthase family. Class IV subfamily.</text>
</comment>
<keyword evidence="10" id="KW-0325">Glycoprotein</keyword>
<feature type="transmembrane region" description="Helical" evidence="13">
    <location>
        <begin position="956"/>
        <end position="974"/>
    </location>
</feature>
<protein>
    <recommendedName>
        <fullName evidence="2">chitin synthase</fullName>
        <ecNumber evidence="2">2.4.1.16</ecNumber>
    </recommendedName>
</protein>
<keyword evidence="6 13" id="KW-0812">Transmembrane</keyword>
<keyword evidence="5" id="KW-0808">Transferase</keyword>
<dbReference type="Pfam" id="PF03142">
    <property type="entry name" value="Chitin_synth_2"/>
    <property type="match status" value="1"/>
</dbReference>
<evidence type="ECO:0000256" key="10">
    <source>
        <dbReference type="ARBA" id="ARBA00023180"/>
    </source>
</evidence>
<organism evidence="17">
    <name type="scientific">Onchocerca ochengi</name>
    <name type="common">Filarial nematode worm</name>
    <dbReference type="NCBI Taxonomy" id="42157"/>
    <lineage>
        <taxon>Eukaryota</taxon>
        <taxon>Metazoa</taxon>
        <taxon>Ecdysozoa</taxon>
        <taxon>Nematoda</taxon>
        <taxon>Chromadorea</taxon>
        <taxon>Rhabditida</taxon>
        <taxon>Spirurina</taxon>
        <taxon>Spiruromorpha</taxon>
        <taxon>Filarioidea</taxon>
        <taxon>Onchocercidae</taxon>
        <taxon>Onchocerca</taxon>
    </lineage>
</organism>
<keyword evidence="3" id="KW-1003">Cell membrane</keyword>
<evidence type="ECO:0000313" key="15">
    <source>
        <dbReference type="EMBL" id="VDK78681.1"/>
    </source>
</evidence>
<evidence type="ECO:0000256" key="2">
    <source>
        <dbReference type="ARBA" id="ARBA00012543"/>
    </source>
</evidence>
<accession>A0A182EC78</accession>
<keyword evidence="16" id="KW-1185">Reference proteome</keyword>
<feature type="transmembrane region" description="Helical" evidence="13">
    <location>
        <begin position="114"/>
        <end position="138"/>
    </location>
</feature>
<dbReference type="Proteomes" id="UP000271087">
    <property type="component" value="Unassembled WGS sequence"/>
</dbReference>
<evidence type="ECO:0000256" key="8">
    <source>
        <dbReference type="ARBA" id="ARBA00023054"/>
    </source>
</evidence>
<dbReference type="InterPro" id="IPR004835">
    <property type="entry name" value="Chitin_synth"/>
</dbReference>
<comment type="subcellular location">
    <subcellularLocation>
        <location evidence="1">Cell membrane</location>
        <topology evidence="1">Multi-pass membrane protein</topology>
    </subcellularLocation>
</comment>
<dbReference type="Pfam" id="PF23000">
    <property type="entry name" value="ChitinSynthase_IV_N"/>
    <property type="match status" value="2"/>
</dbReference>
<dbReference type="GO" id="GO:0006031">
    <property type="term" value="P:chitin biosynthetic process"/>
    <property type="evidence" value="ECO:0007669"/>
    <property type="project" value="TreeGrafter"/>
</dbReference>
<evidence type="ECO:0000256" key="13">
    <source>
        <dbReference type="SAM" id="Phobius"/>
    </source>
</evidence>
<dbReference type="FunFam" id="3.90.550.10:FF:000139">
    <property type="entry name" value="Chitin synthase 8"/>
    <property type="match status" value="1"/>
</dbReference>
<gene>
    <name evidence="15" type="ORF">NOO_LOCUS5671</name>
</gene>
<dbReference type="Gene3D" id="3.90.550.10">
    <property type="entry name" value="Spore Coat Polysaccharide Biosynthesis Protein SpsA, Chain A"/>
    <property type="match status" value="1"/>
</dbReference>
<evidence type="ECO:0000256" key="9">
    <source>
        <dbReference type="ARBA" id="ARBA00023136"/>
    </source>
</evidence>
<evidence type="ECO:0000313" key="17">
    <source>
        <dbReference type="WBParaSite" id="nOo.2.0.1.t05671-RA"/>
    </source>
</evidence>
<evidence type="ECO:0000256" key="7">
    <source>
        <dbReference type="ARBA" id="ARBA00022989"/>
    </source>
</evidence>
<dbReference type="InterPro" id="IPR055120">
    <property type="entry name" value="Chs-1/2_IV_N"/>
</dbReference>
<feature type="transmembrane region" description="Helical" evidence="13">
    <location>
        <begin position="751"/>
        <end position="778"/>
    </location>
</feature>
<evidence type="ECO:0000256" key="11">
    <source>
        <dbReference type="ARBA" id="ARBA00046329"/>
    </source>
</evidence>
<dbReference type="InterPro" id="IPR029044">
    <property type="entry name" value="Nucleotide-diphossugar_trans"/>
</dbReference>
<dbReference type="GO" id="GO:0005886">
    <property type="term" value="C:plasma membrane"/>
    <property type="evidence" value="ECO:0007669"/>
    <property type="project" value="UniProtKB-SubCell"/>
</dbReference>
<dbReference type="WBParaSite" id="nOo.2.0.1.t05671-RA">
    <property type="protein sequence ID" value="nOo.2.0.1.t05671-RA"/>
    <property type="gene ID" value="nOo.2.0.1.g05671"/>
</dbReference>
<evidence type="ECO:0000256" key="4">
    <source>
        <dbReference type="ARBA" id="ARBA00022676"/>
    </source>
</evidence>
<dbReference type="GO" id="GO:0004100">
    <property type="term" value="F:chitin synthase activity"/>
    <property type="evidence" value="ECO:0007669"/>
    <property type="project" value="UniProtKB-EC"/>
</dbReference>
<feature type="transmembrane region" description="Helical" evidence="13">
    <location>
        <begin position="179"/>
        <end position="204"/>
    </location>
</feature>
<evidence type="ECO:0000256" key="3">
    <source>
        <dbReference type="ARBA" id="ARBA00022475"/>
    </source>
</evidence>
<feature type="transmembrane region" description="Helical" evidence="13">
    <location>
        <begin position="216"/>
        <end position="235"/>
    </location>
</feature>
<evidence type="ECO:0000256" key="12">
    <source>
        <dbReference type="ARBA" id="ARBA00048014"/>
    </source>
</evidence>
<keyword evidence="8" id="KW-0175">Coiled coil</keyword>
<keyword evidence="9 13" id="KW-0472">Membrane</keyword>
<comment type="catalytic activity">
    <reaction evidence="12">
        <text>[(1-&gt;4)-N-acetyl-beta-D-glucosaminyl](n) + UDP-N-acetyl-alpha-D-glucosamine = [(1-&gt;4)-N-acetyl-beta-D-glucosaminyl](n+1) + UDP + H(+)</text>
        <dbReference type="Rhea" id="RHEA:16637"/>
        <dbReference type="Rhea" id="RHEA-COMP:9593"/>
        <dbReference type="Rhea" id="RHEA-COMP:9595"/>
        <dbReference type="ChEBI" id="CHEBI:15378"/>
        <dbReference type="ChEBI" id="CHEBI:17029"/>
        <dbReference type="ChEBI" id="CHEBI:57705"/>
        <dbReference type="ChEBI" id="CHEBI:58223"/>
        <dbReference type="EC" id="2.4.1.16"/>
    </reaction>
</comment>
<dbReference type="AlphaFoldDB" id="A0A182EC78"/>
<evidence type="ECO:0000256" key="1">
    <source>
        <dbReference type="ARBA" id="ARBA00004651"/>
    </source>
</evidence>
<dbReference type="OrthoDB" id="370884at2759"/>
<sequence>MTLVNEDMEISDSKMAKLCRVIYFGYLLSDILARKKVLEDLGVVAPEVHTYSLLSHRISLFDNFFPFFKMSSEALLKWDGFKSRWDIFQSQSHGYHLNNELTPWMVKILQILKLVSHLLLIFGATISKLVVILMATSIELKASESYFEKKCSVGKGLVIVTTKPLFWHQFLEKTRSKEVTASVICALWLIQNIPDVMAIIQSLYRIYQYPKERKGAILMYIALPLGLILSSFGFWDLWIAESHSISSYHYLYQVCEQSFYRAVKCNLFQLKARLLSAMSMRVLTALHPLLIIVPLLMMIFIWTCFISPACAIRGYLSFYDLRWHCLAWEASQESLQERCFSVIWLIAYLCWAYQHVKAPKFGPDDDVFDTITSVMNGLTIEQSLVVYRVSLKRKKIDGDRRSLGGAEVDDAGDLRITNNEIDKIVTLYVCATMWHETQVEMMQMLKSIIKLDKEHSLTLTERRRSDDIKYRLEAHIFFDDAWEDQMECGRAPNAFFQTFFHLLLELTQNGSTDEKSIAKDSVLVNTAYGGRLVVRLPAGTLLFVHLKDKQLVMYLYYLLGHRIMDSHMSVEDRQIEADSTYILAIDGDSKFEPSAVMKLLRLMNVKNEIGCACGRIHPIGEGMMIWYQKFEYAISHWFQKTTEHVFGCVLCVPGCFSLFRASALMDDNVMHKYTETACEPRHFGEDRWLSTLLLKQGYRIEYAATADAETYAPEGFLEFFNQRRRWTPSSIANTVDLLGDYKVAVLSPTPIFMLCMIGVIFFLMIPCTYIFMALYALINLNVINWGTREAASAAAGKHASDTELHDLLQRSGFYKVIDFVRSKPSWRSTTTATASAVEERDVSFPPVRFNTTATAHTHLHVLSVPQALLNNQKEQEEDVMLFSSSAPLKTLISKENMNRFLWMDIEYLQVCSRGRLNAAEDEFWNSMIEQYLKPLEITEEETRRDVANLANLRNRIASLVLIANGLLVLAVFLIQKHKEIFSVQYKPYEGFEWSKLSKKTGKFELTDEPLKVEPVGLFIIAFLLIILVVQTCGMFAHRINTLLGAFYEVSNMEDFDFSTKNIENENGIKENAQQMFDAALYENAHGADGYVRIHCDKTHATYNVFHKLQQARLVHQSAVSQVSRL</sequence>
<feature type="domain" description="Chitin synthase chs-1/2 N-terminal putative transporter" evidence="14">
    <location>
        <begin position="102"/>
        <end position="221"/>
    </location>
</feature>
<feature type="transmembrane region" description="Helical" evidence="13">
    <location>
        <begin position="289"/>
        <end position="316"/>
    </location>
</feature>
<evidence type="ECO:0000259" key="14">
    <source>
        <dbReference type="Pfam" id="PF23000"/>
    </source>
</evidence>
<keyword evidence="7 13" id="KW-1133">Transmembrane helix</keyword>
<feature type="domain" description="Chitin synthase chs-1/2 N-terminal putative transporter" evidence="14">
    <location>
        <begin position="269"/>
        <end position="352"/>
    </location>
</feature>
<feature type="transmembrane region" description="Helical" evidence="13">
    <location>
        <begin position="1015"/>
        <end position="1036"/>
    </location>
</feature>
<dbReference type="SUPFAM" id="SSF53448">
    <property type="entry name" value="Nucleotide-diphospho-sugar transferases"/>
    <property type="match status" value="1"/>
</dbReference>
<dbReference type="EC" id="2.4.1.16" evidence="2"/>
<dbReference type="STRING" id="42157.A0A182EC78"/>
<reference evidence="17" key="1">
    <citation type="submission" date="2016-06" db="UniProtKB">
        <authorList>
            <consortium name="WormBaseParasite"/>
        </authorList>
    </citation>
    <scope>IDENTIFICATION</scope>
</reference>